<evidence type="ECO:0000313" key="3">
    <source>
        <dbReference type="Proteomes" id="UP000053039"/>
    </source>
</evidence>
<dbReference type="InterPro" id="IPR045455">
    <property type="entry name" value="NrS-1_pol-like_helicase"/>
</dbReference>
<accession>A0A101N271</accession>
<sequence length="142" mass="15651">MCPARAAELEDIVSLMLDQSRTPTKAAFLFGPPRSGKSTFLRTIKQIAGETNCSAVDLHQLAYDKFTAAHLRGKMVNLSADPSSKDVADTLLPEGLTEADRAAVETWPPELRSWLHDRALTRQILPWRGSMLTTSCRDRGPS</sequence>
<name>A0A101N271_9ACTN</name>
<dbReference type="InterPro" id="IPR027417">
    <property type="entry name" value="P-loop_NTPase"/>
</dbReference>
<dbReference type="Gene3D" id="3.40.50.300">
    <property type="entry name" value="P-loop containing nucleotide triphosphate hydrolases"/>
    <property type="match status" value="1"/>
</dbReference>
<evidence type="ECO:0000259" key="1">
    <source>
        <dbReference type="Pfam" id="PF19263"/>
    </source>
</evidence>
<comment type="caution">
    <text evidence="2">The sequence shown here is derived from an EMBL/GenBank/DDBJ whole genome shotgun (WGS) entry which is preliminary data.</text>
</comment>
<reference evidence="2 3" key="1">
    <citation type="submission" date="2015-10" db="EMBL/GenBank/DDBJ databases">
        <title>Draft genome sequence of Streptomyces pseudovenezuelae DSM 40212, type strain for the species Streptomyces pseudovenezuelae.</title>
        <authorList>
            <person name="Ruckert C."/>
            <person name="Winkler A."/>
            <person name="Kalinowski J."/>
            <person name="Kampfer P."/>
            <person name="Glaeser S."/>
        </authorList>
    </citation>
    <scope>NUCLEOTIDE SEQUENCE [LARGE SCALE GENOMIC DNA]</scope>
    <source>
        <strain evidence="2 3">DSM 40212</strain>
    </source>
</reference>
<gene>
    <name evidence="2" type="ORF">AQI94_25215</name>
</gene>
<dbReference type="Proteomes" id="UP000053039">
    <property type="component" value="Unassembled WGS sequence"/>
</dbReference>
<dbReference type="AlphaFoldDB" id="A0A101N271"/>
<dbReference type="EMBL" id="LMWM01000029">
    <property type="protein sequence ID" value="KUM85183.1"/>
    <property type="molecule type" value="Genomic_DNA"/>
</dbReference>
<dbReference type="SUPFAM" id="SSF52540">
    <property type="entry name" value="P-loop containing nucleoside triphosphate hydrolases"/>
    <property type="match status" value="1"/>
</dbReference>
<protein>
    <recommendedName>
        <fullName evidence="1">NrS-1 polymerase-like helicase domain-containing protein</fullName>
    </recommendedName>
</protein>
<dbReference type="Pfam" id="PF19263">
    <property type="entry name" value="DUF5906"/>
    <property type="match status" value="1"/>
</dbReference>
<evidence type="ECO:0000313" key="2">
    <source>
        <dbReference type="EMBL" id="KUM85183.1"/>
    </source>
</evidence>
<organism evidence="2 3">
    <name type="scientific">Streptomyces pseudovenezuelae</name>
    <dbReference type="NCBI Taxonomy" id="67350"/>
    <lineage>
        <taxon>Bacteria</taxon>
        <taxon>Bacillati</taxon>
        <taxon>Actinomycetota</taxon>
        <taxon>Actinomycetes</taxon>
        <taxon>Kitasatosporales</taxon>
        <taxon>Streptomycetaceae</taxon>
        <taxon>Streptomyces</taxon>
        <taxon>Streptomyces aurantiacus group</taxon>
    </lineage>
</organism>
<proteinExistence type="predicted"/>
<feature type="domain" description="NrS-1 polymerase-like helicase" evidence="1">
    <location>
        <begin position="29"/>
        <end position="83"/>
    </location>
</feature>